<evidence type="ECO:0000259" key="6">
    <source>
        <dbReference type="Pfam" id="PF01276"/>
    </source>
</evidence>
<reference evidence="9 10" key="1">
    <citation type="submission" date="2019-04" db="EMBL/GenBank/DDBJ databases">
        <title>Crenobacter sp. nov.</title>
        <authorList>
            <person name="Shi S."/>
        </authorList>
    </citation>
    <scope>NUCLEOTIDE SEQUENCE [LARGE SCALE GENOMIC DNA]</scope>
    <source>
        <strain evidence="9 10">GY 70310</strain>
    </source>
</reference>
<dbReference type="Pfam" id="PF03711">
    <property type="entry name" value="OKR_DC_1_C"/>
    <property type="match status" value="1"/>
</dbReference>
<dbReference type="OrthoDB" id="9761189at2"/>
<feature type="domain" description="Orn/Lys/Arg decarboxylase N-terminal" evidence="7">
    <location>
        <begin position="24"/>
        <end position="141"/>
    </location>
</feature>
<dbReference type="InterPro" id="IPR008286">
    <property type="entry name" value="Prn/Lys/Arg_de-COase_C"/>
</dbReference>
<dbReference type="RefSeq" id="WP_136554320.1">
    <property type="nucleotide sequence ID" value="NZ_STGJ01000013.1"/>
</dbReference>
<dbReference type="PANTHER" id="PTHR45229">
    <property type="entry name" value="CONSTITUTIVE ORNITHINE DECARBOXYLASE"/>
    <property type="match status" value="1"/>
</dbReference>
<dbReference type="InterPro" id="IPR000310">
    <property type="entry name" value="Orn/Lys/Arg_deCO2ase_major_dom"/>
</dbReference>
<dbReference type="Gene3D" id="3.90.1150.10">
    <property type="entry name" value="Aspartate Aminotransferase, domain 1"/>
    <property type="match status" value="1"/>
</dbReference>
<organism evidence="9 10">
    <name type="scientific">Crenobacter intestini</name>
    <dbReference type="NCBI Taxonomy" id="2563443"/>
    <lineage>
        <taxon>Bacteria</taxon>
        <taxon>Pseudomonadati</taxon>
        <taxon>Pseudomonadota</taxon>
        <taxon>Betaproteobacteria</taxon>
        <taxon>Neisseriales</taxon>
        <taxon>Neisseriaceae</taxon>
        <taxon>Crenobacter</taxon>
    </lineage>
</organism>
<proteinExistence type="inferred from homology"/>
<dbReference type="Gene3D" id="3.90.100.10">
    <property type="entry name" value="Orn/Lys/Arg decarboxylase, C-terminal domain"/>
    <property type="match status" value="1"/>
</dbReference>
<accession>A0A4T0UPS8</accession>
<dbReference type="Gene3D" id="3.40.640.10">
    <property type="entry name" value="Type I PLP-dependent aspartate aminotransferase-like (Major domain)"/>
    <property type="match status" value="1"/>
</dbReference>
<feature type="domain" description="Orn/Lys/Arg decarboxylases family 1 pyridoxal-P attachment site" evidence="6">
    <location>
        <begin position="149"/>
        <end position="602"/>
    </location>
</feature>
<dbReference type="Proteomes" id="UP000308891">
    <property type="component" value="Unassembled WGS sequence"/>
</dbReference>
<comment type="similarity">
    <text evidence="1">Belongs to the Orn/Lys/Arg decarboxylase class-I family.</text>
</comment>
<dbReference type="GO" id="GO:0008792">
    <property type="term" value="F:arginine decarboxylase activity"/>
    <property type="evidence" value="ECO:0007669"/>
    <property type="project" value="TreeGrafter"/>
</dbReference>
<dbReference type="GO" id="GO:0030170">
    <property type="term" value="F:pyridoxal phosphate binding"/>
    <property type="evidence" value="ECO:0007669"/>
    <property type="project" value="TreeGrafter"/>
</dbReference>
<keyword evidence="3 5" id="KW-0663">Pyridoxal phosphate</keyword>
<dbReference type="InterPro" id="IPR015422">
    <property type="entry name" value="PyrdxlP-dep_Trfase_small"/>
</dbReference>
<keyword evidence="2" id="KW-0210">Decarboxylase</keyword>
<evidence type="ECO:0000256" key="3">
    <source>
        <dbReference type="ARBA" id="ARBA00022898"/>
    </source>
</evidence>
<dbReference type="PANTHER" id="PTHR45229:SF3">
    <property type="entry name" value="BIODEGRADATIVE ARGININE DECARBOXYLASE"/>
    <property type="match status" value="1"/>
</dbReference>
<dbReference type="Pfam" id="PF03709">
    <property type="entry name" value="OKR_DC_1_N"/>
    <property type="match status" value="1"/>
</dbReference>
<dbReference type="InterPro" id="IPR036633">
    <property type="entry name" value="Prn/Lys/Arg_de-COase_C_sf"/>
</dbReference>
<dbReference type="SUPFAM" id="SSF53383">
    <property type="entry name" value="PLP-dependent transferases"/>
    <property type="match status" value="1"/>
</dbReference>
<evidence type="ECO:0000259" key="8">
    <source>
        <dbReference type="Pfam" id="PF03711"/>
    </source>
</evidence>
<keyword evidence="10" id="KW-1185">Reference proteome</keyword>
<protein>
    <submittedName>
        <fullName evidence="9">Arginine decarboxylase</fullName>
    </submittedName>
</protein>
<dbReference type="EMBL" id="STGJ01000013">
    <property type="protein sequence ID" value="TIC80511.1"/>
    <property type="molecule type" value="Genomic_DNA"/>
</dbReference>
<dbReference type="InterPro" id="IPR011193">
    <property type="entry name" value="Orn/lys/arg_de-COase"/>
</dbReference>
<dbReference type="Pfam" id="PF01276">
    <property type="entry name" value="OKR_DC_1"/>
    <property type="match status" value="1"/>
</dbReference>
<dbReference type="SUPFAM" id="SSF55904">
    <property type="entry name" value="Ornithine decarboxylase C-terminal domain"/>
    <property type="match status" value="1"/>
</dbReference>
<feature type="domain" description="Orn/Lys/Arg decarboxylase C-terminal" evidence="8">
    <location>
        <begin position="628"/>
        <end position="756"/>
    </location>
</feature>
<dbReference type="InterPro" id="IPR005308">
    <property type="entry name" value="OKR_de-COase_N"/>
</dbReference>
<dbReference type="AlphaFoldDB" id="A0A4T0UPS8"/>
<name>A0A4T0UPS8_9NEIS</name>
<dbReference type="Gene3D" id="3.40.50.2300">
    <property type="match status" value="1"/>
</dbReference>
<dbReference type="GO" id="GO:0006527">
    <property type="term" value="P:L-arginine catabolic process"/>
    <property type="evidence" value="ECO:0007669"/>
    <property type="project" value="TreeGrafter"/>
</dbReference>
<evidence type="ECO:0000256" key="1">
    <source>
        <dbReference type="ARBA" id="ARBA00010671"/>
    </source>
</evidence>
<dbReference type="GO" id="GO:0005829">
    <property type="term" value="C:cytosol"/>
    <property type="evidence" value="ECO:0007669"/>
    <property type="project" value="TreeGrafter"/>
</dbReference>
<feature type="modified residue" description="N6-(pyridoxal phosphate)lysine" evidence="5">
    <location>
        <position position="393"/>
    </location>
</feature>
<comment type="caution">
    <text evidence="9">The sequence shown here is derived from an EMBL/GenBank/DDBJ whole genome shotgun (WGS) entry which is preliminary data.</text>
</comment>
<keyword evidence="4" id="KW-0456">Lyase</keyword>
<dbReference type="InterPro" id="IPR015424">
    <property type="entry name" value="PyrdxlP-dep_Trfase"/>
</dbReference>
<gene>
    <name evidence="9" type="ORF">E5K04_11800</name>
</gene>
<dbReference type="PIRSF" id="PIRSF009393">
    <property type="entry name" value="Orn_decarb"/>
    <property type="match status" value="1"/>
</dbReference>
<dbReference type="CDD" id="cd00615">
    <property type="entry name" value="Orn_deC_like"/>
    <property type="match status" value="1"/>
</dbReference>
<evidence type="ECO:0000256" key="5">
    <source>
        <dbReference type="PIRSR" id="PIRSR009393-1"/>
    </source>
</evidence>
<evidence type="ECO:0000256" key="4">
    <source>
        <dbReference type="ARBA" id="ARBA00023239"/>
    </source>
</evidence>
<evidence type="ECO:0000313" key="9">
    <source>
        <dbReference type="EMBL" id="TIC80511.1"/>
    </source>
</evidence>
<sequence>MHARRKILLVLNEALAGRSHPAADALARIEDALAERGFEIEDTYSIADAAILLNEAQDYGALGLFVDAAVDTDALQRHALELVSRVRARNASLPIFLISDSNDIFPVLPVEVLQEVREYIHLYSDTPNFIAERVDTAIGQYYRELLPVYFKTLKEFTEAGDYYWDCPGHMGGMAYKKHPVGAEFLRFFGENMLRADIGVATSEMGDYLEHAGPPKASEARAARAFGAKWTFYSVGGSSTSNRIVAQGAIGANELCLVDRNCHKSLNHGLTLAQARPVYLQPTRNAWGMIGPIPTARLGKDAVAALLAGSPLAEGAASAAPSYAVVTNCTYDGFCYNVDDVVGALGQSVPRIHFDEAWYAYAKFHPLYRHRFAMGYEGKPEDTPTLFAVHSTHKMLPALSMASMIHVKPGARAPLSFHDFNDAFMMHGTTSPYYPIIASIDVAVSMMEGASGESLLQEAIEDAVAFRKAVVILKRKFEQKGGEAGWFFDVLQPREVTDPASKLSYRFEDAPMSLLSRSPECWRLDASETWHGFAREDIEGTDCMLDPVKVTITSPGVRADGQTEARGIPGYVLTKFLDSRHTEIARTGDYTLLILFSVGTTKGKWGALLESLLEFKRLYDEGATVAEAIPELAQAHPQYAQMTLKALCDAMHGKMTELALLPKLDAAVSVTPEPVLTPAAAFQQVVRYRAEPVKVDDFAGRIAASMLVPYPPGIPLLMPGERVPAGANPIVGYLQALQAFDRSFPGFEHEVHGVSVDAEGNFWVRALVEEARAADKSAEAALTRTAAGAAKKGRQ</sequence>
<evidence type="ECO:0000313" key="10">
    <source>
        <dbReference type="Proteomes" id="UP000308891"/>
    </source>
</evidence>
<evidence type="ECO:0000259" key="7">
    <source>
        <dbReference type="Pfam" id="PF03709"/>
    </source>
</evidence>
<dbReference type="InterPro" id="IPR015421">
    <property type="entry name" value="PyrdxlP-dep_Trfase_major"/>
</dbReference>
<evidence type="ECO:0000256" key="2">
    <source>
        <dbReference type="ARBA" id="ARBA00022793"/>
    </source>
</evidence>